<evidence type="ECO:0000313" key="12">
    <source>
        <dbReference type="Proteomes" id="UP000317093"/>
    </source>
</evidence>
<dbReference type="GO" id="GO:0005524">
    <property type="term" value="F:ATP binding"/>
    <property type="evidence" value="ECO:0007669"/>
    <property type="project" value="UniProtKB-KW"/>
</dbReference>
<keyword evidence="2 8" id="KW-0812">Transmembrane</keyword>
<name>A0A518AZC0_9BACT</name>
<dbReference type="AlphaFoldDB" id="A0A518AZC0"/>
<comment type="subcellular location">
    <subcellularLocation>
        <location evidence="1">Cell membrane</location>
        <topology evidence="1">Multi-pass membrane protein</topology>
    </subcellularLocation>
</comment>
<feature type="transmembrane region" description="Helical" evidence="8">
    <location>
        <begin position="195"/>
        <end position="216"/>
    </location>
</feature>
<dbReference type="PANTHER" id="PTHR43394">
    <property type="entry name" value="ATP-DEPENDENT PERMEASE MDL1, MITOCHONDRIAL"/>
    <property type="match status" value="1"/>
</dbReference>
<dbReference type="RefSeq" id="WP_419193250.1">
    <property type="nucleotide sequence ID" value="NZ_CP036279.1"/>
</dbReference>
<keyword evidence="4 11" id="KW-0067">ATP-binding</keyword>
<reference evidence="11 12" key="1">
    <citation type="submission" date="2019-02" db="EMBL/GenBank/DDBJ databases">
        <title>Deep-cultivation of Planctomycetes and their phenomic and genomic characterization uncovers novel biology.</title>
        <authorList>
            <person name="Wiegand S."/>
            <person name="Jogler M."/>
            <person name="Boedeker C."/>
            <person name="Pinto D."/>
            <person name="Vollmers J."/>
            <person name="Rivas-Marin E."/>
            <person name="Kohn T."/>
            <person name="Peeters S.H."/>
            <person name="Heuer A."/>
            <person name="Rast P."/>
            <person name="Oberbeckmann S."/>
            <person name="Bunk B."/>
            <person name="Jeske O."/>
            <person name="Meyerdierks A."/>
            <person name="Storesund J.E."/>
            <person name="Kallscheuer N."/>
            <person name="Luecker S."/>
            <person name="Lage O.M."/>
            <person name="Pohl T."/>
            <person name="Merkel B.J."/>
            <person name="Hornburger P."/>
            <person name="Mueller R.-W."/>
            <person name="Bruemmer F."/>
            <person name="Labrenz M."/>
            <person name="Spormann A.M."/>
            <person name="Op den Camp H."/>
            <person name="Overmann J."/>
            <person name="Amann R."/>
            <person name="Jetten M.S.M."/>
            <person name="Mascher T."/>
            <person name="Medema M.H."/>
            <person name="Devos D.P."/>
            <person name="Kaster A.-K."/>
            <person name="Ovreas L."/>
            <person name="Rohde M."/>
            <person name="Galperin M.Y."/>
            <person name="Jogler C."/>
        </authorList>
    </citation>
    <scope>NUCLEOTIDE SEQUENCE [LARGE SCALE GENOMIC DNA]</scope>
    <source>
        <strain evidence="11 12">Pan216</strain>
    </source>
</reference>
<evidence type="ECO:0000259" key="9">
    <source>
        <dbReference type="PROSITE" id="PS50893"/>
    </source>
</evidence>
<evidence type="ECO:0000256" key="3">
    <source>
        <dbReference type="ARBA" id="ARBA00022741"/>
    </source>
</evidence>
<dbReference type="Gene3D" id="3.40.50.300">
    <property type="entry name" value="P-loop containing nucleotide triphosphate hydrolases"/>
    <property type="match status" value="1"/>
</dbReference>
<dbReference type="InterPro" id="IPR027417">
    <property type="entry name" value="P-loop_NTPase"/>
</dbReference>
<dbReference type="InterPro" id="IPR036640">
    <property type="entry name" value="ABC1_TM_sf"/>
</dbReference>
<dbReference type="PANTHER" id="PTHR43394:SF4">
    <property type="entry name" value="TOXIN SECRETION ABC TRANSPORTER ATP-BINDING PROTEIN"/>
    <property type="match status" value="1"/>
</dbReference>
<dbReference type="PROSITE" id="PS50929">
    <property type="entry name" value="ABC_TM1F"/>
    <property type="match status" value="1"/>
</dbReference>
<feature type="domain" description="ABC transporter" evidence="9">
    <location>
        <begin position="510"/>
        <end position="735"/>
    </location>
</feature>
<dbReference type="Pfam" id="PF00005">
    <property type="entry name" value="ABC_tran"/>
    <property type="match status" value="1"/>
</dbReference>
<evidence type="ECO:0000313" key="11">
    <source>
        <dbReference type="EMBL" id="QDU60060.1"/>
    </source>
</evidence>
<keyword evidence="5 8" id="KW-1133">Transmembrane helix</keyword>
<feature type="region of interest" description="Disordered" evidence="7">
    <location>
        <begin position="1"/>
        <end position="22"/>
    </location>
</feature>
<dbReference type="Gene3D" id="1.20.1560.10">
    <property type="entry name" value="ABC transporter type 1, transmembrane domain"/>
    <property type="match status" value="1"/>
</dbReference>
<dbReference type="InterPro" id="IPR003439">
    <property type="entry name" value="ABC_transporter-like_ATP-bd"/>
</dbReference>
<proteinExistence type="predicted"/>
<evidence type="ECO:0000256" key="1">
    <source>
        <dbReference type="ARBA" id="ARBA00004651"/>
    </source>
</evidence>
<keyword evidence="6 8" id="KW-0472">Membrane</keyword>
<evidence type="ECO:0000259" key="10">
    <source>
        <dbReference type="PROSITE" id="PS50929"/>
    </source>
</evidence>
<keyword evidence="12" id="KW-1185">Reference proteome</keyword>
<evidence type="ECO:0000256" key="6">
    <source>
        <dbReference type="ARBA" id="ARBA00023136"/>
    </source>
</evidence>
<dbReference type="InterPro" id="IPR003593">
    <property type="entry name" value="AAA+_ATPase"/>
</dbReference>
<keyword evidence="3" id="KW-0547">Nucleotide-binding</keyword>
<dbReference type="SMART" id="SM00382">
    <property type="entry name" value="AAA"/>
    <property type="match status" value="1"/>
</dbReference>
<dbReference type="KEGG" id="knv:Pan216_08970"/>
<organism evidence="11 12">
    <name type="scientific">Kolteria novifilia</name>
    <dbReference type="NCBI Taxonomy" id="2527975"/>
    <lineage>
        <taxon>Bacteria</taxon>
        <taxon>Pseudomonadati</taxon>
        <taxon>Planctomycetota</taxon>
        <taxon>Planctomycetia</taxon>
        <taxon>Kolteriales</taxon>
        <taxon>Kolteriaceae</taxon>
        <taxon>Kolteria</taxon>
    </lineage>
</organism>
<dbReference type="SUPFAM" id="SSF52540">
    <property type="entry name" value="P-loop containing nucleoside triphosphate hydrolases"/>
    <property type="match status" value="1"/>
</dbReference>
<feature type="transmembrane region" description="Helical" evidence="8">
    <location>
        <begin position="419"/>
        <end position="442"/>
    </location>
</feature>
<dbReference type="GO" id="GO:0016887">
    <property type="term" value="F:ATP hydrolysis activity"/>
    <property type="evidence" value="ECO:0007669"/>
    <property type="project" value="InterPro"/>
</dbReference>
<dbReference type="InterPro" id="IPR011527">
    <property type="entry name" value="ABC1_TM_dom"/>
</dbReference>
<dbReference type="Proteomes" id="UP000317093">
    <property type="component" value="Chromosome"/>
</dbReference>
<dbReference type="PROSITE" id="PS50893">
    <property type="entry name" value="ABC_TRANSPORTER_2"/>
    <property type="match status" value="1"/>
</dbReference>
<evidence type="ECO:0000256" key="2">
    <source>
        <dbReference type="ARBA" id="ARBA00022692"/>
    </source>
</evidence>
<dbReference type="GO" id="GO:0015421">
    <property type="term" value="F:ABC-type oligopeptide transporter activity"/>
    <property type="evidence" value="ECO:0007669"/>
    <property type="project" value="TreeGrafter"/>
</dbReference>
<accession>A0A518AZC0</accession>
<evidence type="ECO:0000256" key="4">
    <source>
        <dbReference type="ARBA" id="ARBA00022840"/>
    </source>
</evidence>
<feature type="transmembrane region" description="Helical" evidence="8">
    <location>
        <begin position="228"/>
        <end position="252"/>
    </location>
</feature>
<evidence type="ECO:0000256" key="7">
    <source>
        <dbReference type="SAM" id="MobiDB-lite"/>
    </source>
</evidence>
<dbReference type="InterPro" id="IPR039421">
    <property type="entry name" value="Type_1_exporter"/>
</dbReference>
<dbReference type="GO" id="GO:0005886">
    <property type="term" value="C:plasma membrane"/>
    <property type="evidence" value="ECO:0007669"/>
    <property type="project" value="UniProtKB-SubCell"/>
</dbReference>
<protein>
    <submittedName>
        <fullName evidence="11">Putative ABC transporter ATP-binding protein</fullName>
    </submittedName>
</protein>
<dbReference type="SUPFAM" id="SSF90123">
    <property type="entry name" value="ABC transporter transmembrane region"/>
    <property type="match status" value="1"/>
</dbReference>
<sequence length="735" mass="80392">MSDLGESRFDERRGDQPQEREELERALDELAELSGDPNDLVSIAQAVEKAQRNDPGNLVSSWPGQLAMAAGIIGLRATVIHRSVARAIQLVKAGAPLAIYSSKLPTPSRVGGFLVISDRRGARVKVSGPDFDGKAKWISRRSLSALLDENDPELTWVLIESATPCESMRDQHGHGHGMSPLKRALKLVWPERRDIWVVMVFAIAFGVLMLAVPIAVENLVNTVAFGNLRQPLVILSILLLGCLGFAAALRAIQTFVVEVIQRRIFLRVVADLAYRLPRLHADVSDRDHAPELVNRFFDVMTVQKSAASLLLDGLSLILQSVIGLIVLASYHPFLLGFDIVLILAIGLIVFTIGRGAVSTSIDESVKKYAVAGWLEEMARHPTAFKFSGGREHALHRADALAREYLFARRRHFAILFRQITFSLALEAIALTSLLGLGGWLVIEGQLTLGQLVAAELIVSTVVGSLAKFGKHFESYYNMMAAVDKLGVLIDLPLERSAGSQISHSSDGMTVAFREVDFAYNGHRPVLTHASFEIASGESVAITGASGSGKTTIVDLLYGLRSATSGYIELDGLDIRDLHLESLRSDVAVVRTEEIVPGSIEENVRFSRPGINAEEIREALDLVELLDTVRDLHDGLQTQLTTGGAPLSQSQSRRLMIARAIVARPRLLILDESLGALDDDVRARIVSSMCDKRHHWTLILITQRPDIMVACDRCLTLSDGQVIEGTSLRSEHESPS</sequence>
<gene>
    <name evidence="11" type="ORF">Pan216_08970</name>
</gene>
<dbReference type="Pfam" id="PF00664">
    <property type="entry name" value="ABC_membrane"/>
    <property type="match status" value="1"/>
</dbReference>
<evidence type="ECO:0000256" key="8">
    <source>
        <dbReference type="SAM" id="Phobius"/>
    </source>
</evidence>
<feature type="domain" description="ABC transmembrane type-1" evidence="10">
    <location>
        <begin position="196"/>
        <end position="477"/>
    </location>
</feature>
<feature type="transmembrane region" description="Helical" evidence="8">
    <location>
        <begin position="334"/>
        <end position="357"/>
    </location>
</feature>
<dbReference type="EMBL" id="CP036279">
    <property type="protein sequence ID" value="QDU60060.1"/>
    <property type="molecule type" value="Genomic_DNA"/>
</dbReference>
<feature type="transmembrane region" description="Helical" evidence="8">
    <location>
        <begin position="309"/>
        <end position="328"/>
    </location>
</feature>
<evidence type="ECO:0000256" key="5">
    <source>
        <dbReference type="ARBA" id="ARBA00022989"/>
    </source>
</evidence>